<evidence type="ECO:0000313" key="3">
    <source>
        <dbReference type="Proteomes" id="UP001183777"/>
    </source>
</evidence>
<accession>A0ABU2RIZ9</accession>
<evidence type="ECO:0000256" key="1">
    <source>
        <dbReference type="SAM" id="MobiDB-lite"/>
    </source>
</evidence>
<feature type="region of interest" description="Disordered" evidence="1">
    <location>
        <begin position="1"/>
        <end position="26"/>
    </location>
</feature>
<comment type="caution">
    <text evidence="2">The sequence shown here is derived from an EMBL/GenBank/DDBJ whole genome shotgun (WGS) entry which is preliminary data.</text>
</comment>
<dbReference type="RefSeq" id="WP_234460272.1">
    <property type="nucleotide sequence ID" value="NZ_JAVREX010000003.1"/>
</dbReference>
<reference evidence="3" key="1">
    <citation type="submission" date="2023-07" db="EMBL/GenBank/DDBJ databases">
        <title>30 novel species of actinomycetes from the DSMZ collection.</title>
        <authorList>
            <person name="Nouioui I."/>
        </authorList>
    </citation>
    <scope>NUCLEOTIDE SEQUENCE [LARGE SCALE GENOMIC DNA]</scope>
    <source>
        <strain evidence="3">DSM 41770</strain>
    </source>
</reference>
<evidence type="ECO:0000313" key="2">
    <source>
        <dbReference type="EMBL" id="MDT0427439.1"/>
    </source>
</evidence>
<gene>
    <name evidence="2" type="ORF">RM649_07255</name>
</gene>
<name>A0ABU2RIZ9_9ACTN</name>
<proteinExistence type="predicted"/>
<organism evidence="2 3">
    <name type="scientific">Streptomyces salyersiae</name>
    <dbReference type="NCBI Taxonomy" id="3075530"/>
    <lineage>
        <taxon>Bacteria</taxon>
        <taxon>Bacillati</taxon>
        <taxon>Actinomycetota</taxon>
        <taxon>Actinomycetes</taxon>
        <taxon>Kitasatosporales</taxon>
        <taxon>Streptomycetaceae</taxon>
        <taxon>Streptomyces</taxon>
    </lineage>
</organism>
<dbReference type="Proteomes" id="UP001183777">
    <property type="component" value="Unassembled WGS sequence"/>
</dbReference>
<protein>
    <submittedName>
        <fullName evidence="2">Uncharacterized protein</fullName>
    </submittedName>
</protein>
<dbReference type="EMBL" id="JAVREX010000003">
    <property type="protein sequence ID" value="MDT0427439.1"/>
    <property type="molecule type" value="Genomic_DNA"/>
</dbReference>
<sequence length="53" mass="5707">MLPHQQVPTERAFTGPYGKGGSHRSVAGITAPASLAEVRAHRQRVKEAARRAT</sequence>
<keyword evidence="3" id="KW-1185">Reference proteome</keyword>